<proteinExistence type="predicted"/>
<keyword evidence="2" id="KW-1185">Reference proteome</keyword>
<dbReference type="Proteomes" id="UP001163823">
    <property type="component" value="Chromosome 6"/>
</dbReference>
<comment type="caution">
    <text evidence="1">The sequence shown here is derived from an EMBL/GenBank/DDBJ whole genome shotgun (WGS) entry which is preliminary data.</text>
</comment>
<dbReference type="EMBL" id="JARAOO010000006">
    <property type="protein sequence ID" value="KAJ7965757.1"/>
    <property type="molecule type" value="Genomic_DNA"/>
</dbReference>
<evidence type="ECO:0000313" key="1">
    <source>
        <dbReference type="EMBL" id="KAJ7965757.1"/>
    </source>
</evidence>
<dbReference type="PANTHER" id="PTHR33735">
    <property type="entry name" value="EXPRESSED PROTEIN"/>
    <property type="match status" value="1"/>
</dbReference>
<reference evidence="1" key="1">
    <citation type="journal article" date="2023" name="Science">
        <title>Elucidation of the pathway for biosynthesis of saponin adjuvants from the soapbark tree.</title>
        <authorList>
            <person name="Reed J."/>
            <person name="Orme A."/>
            <person name="El-Demerdash A."/>
            <person name="Owen C."/>
            <person name="Martin L.B.B."/>
            <person name="Misra R.C."/>
            <person name="Kikuchi S."/>
            <person name="Rejzek M."/>
            <person name="Martin A.C."/>
            <person name="Harkess A."/>
            <person name="Leebens-Mack J."/>
            <person name="Louveau T."/>
            <person name="Stephenson M.J."/>
            <person name="Osbourn A."/>
        </authorList>
    </citation>
    <scope>NUCLEOTIDE SEQUENCE</scope>
    <source>
        <strain evidence="1">S10</strain>
    </source>
</reference>
<sequence length="215" mass="24183">MSTTTTTFLSKSSCYVTAEICGRYQGSNPKLIHLPVMSKLKDNSILLQNQSWGCGFRLQNDYKRKMDLIVYSSAKPGPPPPNSVPSPASWKAWLFGFIMTIVIPFSKNKWAPLITLKEKVETVIDMAEDVTEIVEKVADEVDKVAEEIADHLPEGKLQKTFRFIEKAAEETSKGADLAEEVIDKLEKVEQEVESFFEGAPDEVKNKISRESKDHK</sequence>
<name>A0AAD7PSF3_QUISA</name>
<dbReference type="KEGG" id="qsa:O6P43_015343"/>
<organism evidence="1 2">
    <name type="scientific">Quillaja saponaria</name>
    <name type="common">Soap bark tree</name>
    <dbReference type="NCBI Taxonomy" id="32244"/>
    <lineage>
        <taxon>Eukaryota</taxon>
        <taxon>Viridiplantae</taxon>
        <taxon>Streptophyta</taxon>
        <taxon>Embryophyta</taxon>
        <taxon>Tracheophyta</taxon>
        <taxon>Spermatophyta</taxon>
        <taxon>Magnoliopsida</taxon>
        <taxon>eudicotyledons</taxon>
        <taxon>Gunneridae</taxon>
        <taxon>Pentapetalae</taxon>
        <taxon>rosids</taxon>
        <taxon>fabids</taxon>
        <taxon>Fabales</taxon>
        <taxon>Quillajaceae</taxon>
        <taxon>Quillaja</taxon>
    </lineage>
</organism>
<dbReference type="PANTHER" id="PTHR33735:SF14">
    <property type="entry name" value="PHAGE CAPSID SCAFFOLDING PROTEIN (GPO) SERINE PEPTIDASE"/>
    <property type="match status" value="1"/>
</dbReference>
<protein>
    <submittedName>
        <fullName evidence="1">Phage capsid scaffolding protein (GPO) serine peptidase</fullName>
    </submittedName>
</protein>
<evidence type="ECO:0000313" key="2">
    <source>
        <dbReference type="Proteomes" id="UP001163823"/>
    </source>
</evidence>
<dbReference type="AlphaFoldDB" id="A0AAD7PSF3"/>
<accession>A0AAD7PSF3</accession>
<gene>
    <name evidence="1" type="ORF">O6P43_015343</name>
</gene>